<evidence type="ECO:0000256" key="3">
    <source>
        <dbReference type="SAM" id="Phobius"/>
    </source>
</evidence>
<dbReference type="NCBIfam" id="TIGR02302">
    <property type="entry name" value="aProt_lowcomp"/>
    <property type="match status" value="1"/>
</dbReference>
<feature type="transmembrane region" description="Helical" evidence="3">
    <location>
        <begin position="21"/>
        <end position="44"/>
    </location>
</feature>
<feature type="compositionally biased region" description="Gly residues" evidence="2">
    <location>
        <begin position="764"/>
        <end position="773"/>
    </location>
</feature>
<feature type="region of interest" description="Disordered" evidence="2">
    <location>
        <begin position="618"/>
        <end position="687"/>
    </location>
</feature>
<sequence>MAGGPDRALRRRLRVTRLALFSERLVPALLPGAGVAGLFLILALSGVFAALPGTVHAILLGLFGFALLFSLRRLPAALTLPDEASARRRLERDNRIPHRALEALDDRLAGSAADPVTAALWQAHRDRAAERAKDLRLHAPHPVIARHDPFGLRAAVLLGLVVVMAASGATAPQRLGEALVPRFGKDAGTPGVEPGFTAWITPPAYTRLAPIYLGGQGLAPGERLRVTAGATVMARLYGVGSGAVAFGETKVPLDTVEDGTFAGEVPVQPADRLVLLGGGGEMAAWPMEVVADAPPVVVFAQPPAATEQKSLRIAFAASDDYGVQSVSLELRLGGVGEPLVIPLGGATGRPEAKGIAFRDLTASPWAGLDVTATLVASDALGQTGQSDPVTLALPERAFRHPVARAIVAARKELVARPAERRKVAEVLAGIADNVEAYDERKAVYLGLGMAVLKLLRHRDGAQDGEVVDLLWAIALDLDSGRVGGAQAQLRAAQDALEQALENGASDAEIARLMAEMRAAMDEYLRALTEEALRGGVDAGELRDSPDGRAITGEDIQRMLDEAQRAAETGSREAARQMLSQLREMLENLQAMPAQPGDAEAGRALGESMEKMGSLLREQSQLRDRSFAEQQRRESGTMPGDQGQPRPGDQGRPRPGAGQADPRGQGQGQGQGQGLGQGGSLSDLARSQEALRRQLGDILGRLGESGLPLPDALTRADRAMDAARSALAGNDPAAAAQAQGQALDALREGLQAMGEQMARQLGVSRGQGGAGDQPGGERDPLGRPRPGQNFGNGDDVRVPTEAEAKRVREILEELQRRAGDRSRSEEELDYIRRLIERF</sequence>
<feature type="compositionally biased region" description="Low complexity" evidence="2">
    <location>
        <begin position="638"/>
        <end position="655"/>
    </location>
</feature>
<keyword evidence="3" id="KW-1133">Transmembrane helix</keyword>
<feature type="transmembrane region" description="Helical" evidence="3">
    <location>
        <begin position="50"/>
        <end position="71"/>
    </location>
</feature>
<reference evidence="4 5" key="1">
    <citation type="submission" date="2018-05" db="EMBL/GenBank/DDBJ databases">
        <title>Zavarzinia sp. HR-AS.</title>
        <authorList>
            <person name="Lee Y."/>
            <person name="Jeon C.O."/>
        </authorList>
    </citation>
    <scope>NUCLEOTIDE SEQUENCE [LARGE SCALE GENOMIC DNA]</scope>
    <source>
        <strain evidence="4 5">HR-AS</strain>
    </source>
</reference>
<feature type="transmembrane region" description="Helical" evidence="3">
    <location>
        <begin position="150"/>
        <end position="169"/>
    </location>
</feature>
<evidence type="ECO:0000313" key="5">
    <source>
        <dbReference type="Proteomes" id="UP000245461"/>
    </source>
</evidence>
<dbReference type="OrthoDB" id="8477685at2"/>
<dbReference type="InterPro" id="IPR012683">
    <property type="entry name" value="CHP02302_TM"/>
</dbReference>
<feature type="region of interest" description="Disordered" evidence="2">
    <location>
        <begin position="753"/>
        <end position="800"/>
    </location>
</feature>
<organism evidence="4 5">
    <name type="scientific">Zavarzinia aquatilis</name>
    <dbReference type="NCBI Taxonomy" id="2211142"/>
    <lineage>
        <taxon>Bacteria</taxon>
        <taxon>Pseudomonadati</taxon>
        <taxon>Pseudomonadota</taxon>
        <taxon>Alphaproteobacteria</taxon>
        <taxon>Rhodospirillales</taxon>
        <taxon>Zavarziniaceae</taxon>
        <taxon>Zavarzinia</taxon>
    </lineage>
</organism>
<feature type="coiled-coil region" evidence="1">
    <location>
        <begin position="482"/>
        <end position="529"/>
    </location>
</feature>
<keyword evidence="1" id="KW-0175">Coiled coil</keyword>
<dbReference type="Proteomes" id="UP000245461">
    <property type="component" value="Unassembled WGS sequence"/>
</dbReference>
<dbReference type="RefSeq" id="WP_109903247.1">
    <property type="nucleotide sequence ID" value="NZ_QGLE01000002.1"/>
</dbReference>
<dbReference type="AlphaFoldDB" id="A0A317EEE4"/>
<feature type="compositionally biased region" description="Basic and acidic residues" evidence="2">
    <location>
        <begin position="619"/>
        <end position="634"/>
    </location>
</feature>
<evidence type="ECO:0000313" key="4">
    <source>
        <dbReference type="EMBL" id="PWR25121.1"/>
    </source>
</evidence>
<gene>
    <name evidence="4" type="ORF">DKG74_04980</name>
</gene>
<comment type="caution">
    <text evidence="4">The sequence shown here is derived from an EMBL/GenBank/DDBJ whole genome shotgun (WGS) entry which is preliminary data.</text>
</comment>
<keyword evidence="5" id="KW-1185">Reference proteome</keyword>
<keyword evidence="3" id="KW-0812">Transmembrane</keyword>
<evidence type="ECO:0000256" key="1">
    <source>
        <dbReference type="SAM" id="Coils"/>
    </source>
</evidence>
<protein>
    <submittedName>
        <fullName evidence="4">TIGR02302 family protein</fullName>
    </submittedName>
</protein>
<dbReference type="Pfam" id="PF13779">
    <property type="entry name" value="DUF4175"/>
    <property type="match status" value="1"/>
</dbReference>
<feature type="compositionally biased region" description="Gly residues" evidence="2">
    <location>
        <begin position="664"/>
        <end position="678"/>
    </location>
</feature>
<keyword evidence="3" id="KW-0472">Membrane</keyword>
<accession>A0A317EEE4</accession>
<evidence type="ECO:0000256" key="2">
    <source>
        <dbReference type="SAM" id="MobiDB-lite"/>
    </source>
</evidence>
<proteinExistence type="predicted"/>
<name>A0A317EEE4_9PROT</name>
<dbReference type="EMBL" id="QGLE01000002">
    <property type="protein sequence ID" value="PWR25121.1"/>
    <property type="molecule type" value="Genomic_DNA"/>
</dbReference>